<feature type="compositionally biased region" description="Basic and acidic residues" evidence="1">
    <location>
        <begin position="1"/>
        <end position="10"/>
    </location>
</feature>
<evidence type="ECO:0000313" key="3">
    <source>
        <dbReference type="Proteomes" id="UP000593571"/>
    </source>
</evidence>
<dbReference type="AlphaFoldDB" id="A0A7J8CIX9"/>
<gene>
    <name evidence="2" type="ORF">HJG63_009180</name>
</gene>
<reference evidence="2 3" key="1">
    <citation type="journal article" date="2020" name="Nature">
        <title>Six reference-quality genomes reveal evolution of bat adaptations.</title>
        <authorList>
            <person name="Jebb D."/>
            <person name="Huang Z."/>
            <person name="Pippel M."/>
            <person name="Hughes G.M."/>
            <person name="Lavrichenko K."/>
            <person name="Devanna P."/>
            <person name="Winkler S."/>
            <person name="Jermiin L.S."/>
            <person name="Skirmuntt E.C."/>
            <person name="Katzourakis A."/>
            <person name="Burkitt-Gray L."/>
            <person name="Ray D.A."/>
            <person name="Sullivan K.A.M."/>
            <person name="Roscito J.G."/>
            <person name="Kirilenko B.M."/>
            <person name="Davalos L.M."/>
            <person name="Corthals A.P."/>
            <person name="Power M.L."/>
            <person name="Jones G."/>
            <person name="Ransome R.D."/>
            <person name="Dechmann D.K.N."/>
            <person name="Locatelli A.G."/>
            <person name="Puechmaille S.J."/>
            <person name="Fedrigo O."/>
            <person name="Jarvis E.D."/>
            <person name="Hiller M."/>
            <person name="Vernes S.C."/>
            <person name="Myers E.W."/>
            <person name="Teeling E.C."/>
        </authorList>
    </citation>
    <scope>NUCLEOTIDE SEQUENCE [LARGE SCALE GENOMIC DNA]</scope>
    <source>
        <strain evidence="2">MRouAeg1</strain>
        <tissue evidence="2">Muscle</tissue>
    </source>
</reference>
<proteinExistence type="predicted"/>
<sequence length="128" mass="13552">MSMARGREAGARGWQRTGGEGDGTSAGGLVRFEAASSRTGAILATYANQVPYDLKNAESGRGDTGAVGQAVWVAVWAWEDAGSLYHSTVECGRTLRLAAPRPTLRGSVRSDLIRAGDAERFMGLYCAR</sequence>
<feature type="region of interest" description="Disordered" evidence="1">
    <location>
        <begin position="1"/>
        <end position="27"/>
    </location>
</feature>
<dbReference type="EMBL" id="JACASE010000014">
    <property type="protein sequence ID" value="KAF6410739.1"/>
    <property type="molecule type" value="Genomic_DNA"/>
</dbReference>
<keyword evidence="3" id="KW-1185">Reference proteome</keyword>
<feature type="compositionally biased region" description="Gly residues" evidence="1">
    <location>
        <begin position="16"/>
        <end position="26"/>
    </location>
</feature>
<evidence type="ECO:0000313" key="2">
    <source>
        <dbReference type="EMBL" id="KAF6410739.1"/>
    </source>
</evidence>
<name>A0A7J8CIX9_ROUAE</name>
<organism evidence="2 3">
    <name type="scientific">Rousettus aegyptiacus</name>
    <name type="common">Egyptian fruit bat</name>
    <name type="synonym">Pteropus aegyptiacus</name>
    <dbReference type="NCBI Taxonomy" id="9407"/>
    <lineage>
        <taxon>Eukaryota</taxon>
        <taxon>Metazoa</taxon>
        <taxon>Chordata</taxon>
        <taxon>Craniata</taxon>
        <taxon>Vertebrata</taxon>
        <taxon>Euteleostomi</taxon>
        <taxon>Mammalia</taxon>
        <taxon>Eutheria</taxon>
        <taxon>Laurasiatheria</taxon>
        <taxon>Chiroptera</taxon>
        <taxon>Yinpterochiroptera</taxon>
        <taxon>Pteropodoidea</taxon>
        <taxon>Pteropodidae</taxon>
        <taxon>Rousettinae</taxon>
        <taxon>Rousettus</taxon>
    </lineage>
</organism>
<dbReference type="Proteomes" id="UP000593571">
    <property type="component" value="Unassembled WGS sequence"/>
</dbReference>
<accession>A0A7J8CIX9</accession>
<comment type="caution">
    <text evidence="2">The sequence shown here is derived from an EMBL/GenBank/DDBJ whole genome shotgun (WGS) entry which is preliminary data.</text>
</comment>
<protein>
    <submittedName>
        <fullName evidence="2">Uncharacterized protein</fullName>
    </submittedName>
</protein>
<evidence type="ECO:0000256" key="1">
    <source>
        <dbReference type="SAM" id="MobiDB-lite"/>
    </source>
</evidence>